<proteinExistence type="predicted"/>
<dbReference type="Proteomes" id="UP001600109">
    <property type="component" value="Unassembled WGS sequence"/>
</dbReference>
<organism evidence="1 2">
    <name type="scientific">Flavobacterium xylosi</name>
    <dbReference type="NCBI Taxonomy" id="3230415"/>
    <lineage>
        <taxon>Bacteria</taxon>
        <taxon>Pseudomonadati</taxon>
        <taxon>Bacteroidota</taxon>
        <taxon>Flavobacteriia</taxon>
        <taxon>Flavobacteriales</taxon>
        <taxon>Flavobacteriaceae</taxon>
        <taxon>Flavobacterium</taxon>
    </lineage>
</organism>
<dbReference type="EMBL" id="JBHZPZ010000010">
    <property type="protein sequence ID" value="MFE3868422.1"/>
    <property type="molecule type" value="Genomic_DNA"/>
</dbReference>
<name>A0ABW6HXH9_9FLAO</name>
<comment type="caution">
    <text evidence="1">The sequence shown here is derived from an EMBL/GenBank/DDBJ whole genome shotgun (WGS) entry which is preliminary data.</text>
</comment>
<sequence length="481" mass="51669">MITLLNKYFFCFFVLLLANSIDAQIVIGTPTLPFSQICANPSFNTFNVTFSFSPVAGLSATNQFIVELSDPNGSFNSPKVVFTSGAGAVTVSPATLTFSVPITTAGEKYRLRIRSTSPAATGPNSVAFAAYYKAQDTPFSINNFGSTATYCSGGSYVLTIDNPGVGSNDSPLKYPSLTYNWFKEPSLTPIATGQSLNVNQPGKYYVETNYGTCTSNSYSNRVTVNEATSTAATTITSSLGNPFCSSAGSTTLTTSAGNNYQWYKNSLPISGATSQTYVTNQIGSYSVAVNFGTCVANASINLQDYQFSSSINIPDTNTISPDETLAVIVTTSASNPDYKWYLNGAIITGASGSTYDVKNKGSYKVEITQTTGCITSSEISFVVNSTVDPNPFPDVINIPNLISPNDDGINDTWIIPQEYVSGTNTEVVLLSSLGETVLKTNDYQNNWPENKLDFKNVNQVYYYIITTQDNKVKKGSITVLK</sequence>
<dbReference type="InterPro" id="IPR013783">
    <property type="entry name" value="Ig-like_fold"/>
</dbReference>
<keyword evidence="2" id="KW-1185">Reference proteome</keyword>
<dbReference type="RefSeq" id="WP_379855076.1">
    <property type="nucleotide sequence ID" value="NZ_JBHZPZ010000010.1"/>
</dbReference>
<evidence type="ECO:0000313" key="1">
    <source>
        <dbReference type="EMBL" id="MFE3868422.1"/>
    </source>
</evidence>
<evidence type="ECO:0000313" key="2">
    <source>
        <dbReference type="Proteomes" id="UP001600109"/>
    </source>
</evidence>
<accession>A0ABW6HXH9</accession>
<reference evidence="1 2" key="1">
    <citation type="submission" date="2024-06" db="EMBL/GenBank/DDBJ databases">
        <title>Flavobacterium spp. isolated from glacier.</title>
        <authorList>
            <person name="Han D."/>
        </authorList>
    </citation>
    <scope>NUCLEOTIDE SEQUENCE [LARGE SCALE GENOMIC DNA]</scope>
    <source>
        <strain evidence="1 2">LS2P90</strain>
    </source>
</reference>
<dbReference type="Gene3D" id="2.60.40.10">
    <property type="entry name" value="Immunoglobulins"/>
    <property type="match status" value="1"/>
</dbReference>
<gene>
    <name evidence="1" type="ORF">ACFX5E_10100</name>
</gene>
<protein>
    <submittedName>
        <fullName evidence="1">Gliding motility-associated C-terminal domain-containing protein</fullName>
    </submittedName>
</protein>
<dbReference type="Pfam" id="PF13585">
    <property type="entry name" value="CHU_C"/>
    <property type="match status" value="1"/>
</dbReference>